<gene>
    <name evidence="3" type="ORF">BT96DRAFT_1019280</name>
</gene>
<keyword evidence="4" id="KW-1185">Reference proteome</keyword>
<accession>A0A6A4HQ47</accession>
<dbReference type="Proteomes" id="UP000799118">
    <property type="component" value="Unassembled WGS sequence"/>
</dbReference>
<feature type="region of interest" description="Disordered" evidence="1">
    <location>
        <begin position="648"/>
        <end position="695"/>
    </location>
</feature>
<sequence>MIPEISLDDYFTHILPPLPESLNGKVDAIVQNLKDSGVITPRGRWKGFPRNPKAFEKKTVVFKKLSEIFDAFFVEPNIVSHHQRGDKSRPDGFVKEKNTEGKLKVEPTHAWVDLAHPQEFKLEDDPSGVDNDASKVVYSMHQILALDPRRRFTTGSTIENCTTRLWFYNRSPFFTTESFDFIKDHERLVHLYLSLAFSSSTDSGWEPSIKVSRVDPVTRERTYEISVSTKQGDKVVTETYKTVMILSEVSTDDMGRAARIWLVVDSNGYYRVLKDLWLDKNRAPEHEIRQEILRDVFKTQNQAAVDRLKSHMLTPLAHCKVCIEGVEDDTIAVMMLFQLKVVGALSPQTAESVSQSLNSQPPPNSQHESKEARAPKVHARYHYRIVFAEYATTIYDERNLGNIFRSVEDVLCALVQATSTGMRQSQGVSWVTLSMPNSALIPSAHEIRTGTPYFMAAEALSHAYLFQSQPLPTTIRLPFRLDCQPQRDDDSIINDEALALAPAPPFIYNGLHDLESIWWILIFVLFFNEDKAHPSPRPEERQSEMNHRFNGRMDSTYRRDFFRIKFSEKFDAVSRFMSPSFRQSLCTLLSLSQSLQEAYTLSEKDYPDINDSPEIIPYMEWRTAVKSESLLKATSMIELHHVKARAQASFDSPTSGAGRKRERGGDLELLDEQKSKKSKWARDDSGRSRNNVNAE</sequence>
<evidence type="ECO:0000313" key="3">
    <source>
        <dbReference type="EMBL" id="KAE9399811.1"/>
    </source>
</evidence>
<evidence type="ECO:0000259" key="2">
    <source>
        <dbReference type="Pfam" id="PF17667"/>
    </source>
</evidence>
<feature type="compositionally biased region" description="Basic and acidic residues" evidence="1">
    <location>
        <begin position="663"/>
        <end position="687"/>
    </location>
</feature>
<feature type="region of interest" description="Disordered" evidence="1">
    <location>
        <begin position="352"/>
        <end position="375"/>
    </location>
</feature>
<feature type="domain" description="Fungal-type protein kinase" evidence="2">
    <location>
        <begin position="90"/>
        <end position="413"/>
    </location>
</feature>
<evidence type="ECO:0000313" key="4">
    <source>
        <dbReference type="Proteomes" id="UP000799118"/>
    </source>
</evidence>
<proteinExistence type="predicted"/>
<dbReference type="EMBL" id="ML769464">
    <property type="protein sequence ID" value="KAE9399811.1"/>
    <property type="molecule type" value="Genomic_DNA"/>
</dbReference>
<dbReference type="InterPro" id="IPR040976">
    <property type="entry name" value="Pkinase_fungal"/>
</dbReference>
<organism evidence="3 4">
    <name type="scientific">Gymnopus androsaceus JB14</name>
    <dbReference type="NCBI Taxonomy" id="1447944"/>
    <lineage>
        <taxon>Eukaryota</taxon>
        <taxon>Fungi</taxon>
        <taxon>Dikarya</taxon>
        <taxon>Basidiomycota</taxon>
        <taxon>Agaricomycotina</taxon>
        <taxon>Agaricomycetes</taxon>
        <taxon>Agaricomycetidae</taxon>
        <taxon>Agaricales</taxon>
        <taxon>Marasmiineae</taxon>
        <taxon>Omphalotaceae</taxon>
        <taxon>Gymnopus</taxon>
    </lineage>
</organism>
<reference evidence="3" key="1">
    <citation type="journal article" date="2019" name="Environ. Microbiol.">
        <title>Fungal ecological strategies reflected in gene transcription - a case study of two litter decomposers.</title>
        <authorList>
            <person name="Barbi F."/>
            <person name="Kohler A."/>
            <person name="Barry K."/>
            <person name="Baskaran P."/>
            <person name="Daum C."/>
            <person name="Fauchery L."/>
            <person name="Ihrmark K."/>
            <person name="Kuo A."/>
            <person name="LaButti K."/>
            <person name="Lipzen A."/>
            <person name="Morin E."/>
            <person name="Grigoriev I.V."/>
            <person name="Henrissat B."/>
            <person name="Lindahl B."/>
            <person name="Martin F."/>
        </authorList>
    </citation>
    <scope>NUCLEOTIDE SEQUENCE</scope>
    <source>
        <strain evidence="3">JB14</strain>
    </source>
</reference>
<evidence type="ECO:0000256" key="1">
    <source>
        <dbReference type="SAM" id="MobiDB-lite"/>
    </source>
</evidence>
<dbReference type="AlphaFoldDB" id="A0A6A4HQ47"/>
<dbReference type="Pfam" id="PF17667">
    <property type="entry name" value="Pkinase_fungal"/>
    <property type="match status" value="1"/>
</dbReference>
<dbReference type="OrthoDB" id="312874at2759"/>
<name>A0A6A4HQ47_9AGAR</name>
<protein>
    <recommendedName>
        <fullName evidence="2">Fungal-type protein kinase domain-containing protein</fullName>
    </recommendedName>
</protein>